<dbReference type="OrthoDB" id="9803824at2"/>
<dbReference type="EC" id="2.7.7.65" evidence="2"/>
<feature type="transmembrane region" description="Helical" evidence="4">
    <location>
        <begin position="401"/>
        <end position="418"/>
    </location>
</feature>
<evidence type="ECO:0000313" key="7">
    <source>
        <dbReference type="Proteomes" id="UP000245728"/>
    </source>
</evidence>
<evidence type="ECO:0000256" key="2">
    <source>
        <dbReference type="ARBA" id="ARBA00012528"/>
    </source>
</evidence>
<dbReference type="GO" id="GO:0005886">
    <property type="term" value="C:plasma membrane"/>
    <property type="evidence" value="ECO:0007669"/>
    <property type="project" value="TreeGrafter"/>
</dbReference>
<dbReference type="GO" id="GO:0043709">
    <property type="term" value="P:cell adhesion involved in single-species biofilm formation"/>
    <property type="evidence" value="ECO:0007669"/>
    <property type="project" value="TreeGrafter"/>
</dbReference>
<proteinExistence type="predicted"/>
<dbReference type="InterPro" id="IPR043128">
    <property type="entry name" value="Rev_trsase/Diguanyl_cyclase"/>
</dbReference>
<sequence length="599" mass="67501">MRPGSINNQWWSIGLILILMLPLSPLLAQPSTPAELLDEANRVRSQNPDKLDQLLAQVKPHVDSLSETQQANFEYLSAYNTAIHGQPQLAISDLEQLIQRIESNKDGAGQQLQRVSIRAKGTIVNLLANSKVDDWYRGLELIEELHQLVEPLSSDDQLFQMAYINTAIFYNHLEQYSLGLPYARAVTKANTSIRLQCFAYRLMLEAQLALGQLSVDSAEFSEGKAVCEQANEELPVQIFNGHQAKVYIDQQQYSQAIALLNQNLPVVESIGSKALISVFNSLLAKAYLETGALNQARTHAQKTLGLLEDYGNTESRIRAYEVLYQIARQRNQPAQALNYYEQYAQANQTYLDDIHARNMAYQLAVHKATQQQNKIELLNKENTLLRTRQILAQTEAENTRFAVLFLILAVLVLGLWLYKNHTTQKRLKALAERDSLTEISNRRHLLQAAKYALEYCKNTRQILGIVVFDLDKFKSINDRFGHATGDWVLKQVVATCQKVSRQSDIFARIGGEEFCFVLPGCDKEHCQNFAEECRRALEEVVIEEDGHRIRVTASFGVTDTQSSGYNLDKLIGVADKAMYNAKNKGRNQVVVATAQPATA</sequence>
<dbReference type="InterPro" id="IPR050469">
    <property type="entry name" value="Diguanylate_Cyclase"/>
</dbReference>
<reference evidence="6 7" key="1">
    <citation type="submission" date="2018-05" db="EMBL/GenBank/DDBJ databases">
        <title>Salinimonas sp. HMF8227 Genome sequencing and assembly.</title>
        <authorList>
            <person name="Kang H."/>
            <person name="Kang J."/>
            <person name="Cha I."/>
            <person name="Kim H."/>
            <person name="Joh K."/>
        </authorList>
    </citation>
    <scope>NUCLEOTIDE SEQUENCE [LARGE SCALE GENOMIC DNA]</scope>
    <source>
        <strain evidence="6 7">HMF8227</strain>
    </source>
</reference>
<dbReference type="NCBIfam" id="TIGR00254">
    <property type="entry name" value="GGDEF"/>
    <property type="match status" value="1"/>
</dbReference>
<dbReference type="InterPro" id="IPR011990">
    <property type="entry name" value="TPR-like_helical_dom_sf"/>
</dbReference>
<dbReference type="GO" id="GO:1902201">
    <property type="term" value="P:negative regulation of bacterial-type flagellum-dependent cell motility"/>
    <property type="evidence" value="ECO:0007669"/>
    <property type="project" value="TreeGrafter"/>
</dbReference>
<dbReference type="Pfam" id="PF00990">
    <property type="entry name" value="GGDEF"/>
    <property type="match status" value="1"/>
</dbReference>
<accession>A0A2S2E184</accession>
<keyword evidence="7" id="KW-1185">Reference proteome</keyword>
<dbReference type="InterPro" id="IPR029787">
    <property type="entry name" value="Nucleotide_cyclase"/>
</dbReference>
<feature type="domain" description="GGDEF" evidence="5">
    <location>
        <begin position="461"/>
        <end position="594"/>
    </location>
</feature>
<keyword evidence="4" id="KW-0472">Membrane</keyword>
<evidence type="ECO:0000256" key="4">
    <source>
        <dbReference type="SAM" id="Phobius"/>
    </source>
</evidence>
<dbReference type="RefSeq" id="WP_109339062.1">
    <property type="nucleotide sequence ID" value="NZ_CP029347.1"/>
</dbReference>
<keyword evidence="4" id="KW-1133">Transmembrane helix</keyword>
<organism evidence="6 7">
    <name type="scientific">Saliniradius amylolyticus</name>
    <dbReference type="NCBI Taxonomy" id="2183582"/>
    <lineage>
        <taxon>Bacteria</taxon>
        <taxon>Pseudomonadati</taxon>
        <taxon>Pseudomonadota</taxon>
        <taxon>Gammaproteobacteria</taxon>
        <taxon>Alteromonadales</taxon>
        <taxon>Alteromonadaceae</taxon>
        <taxon>Saliniradius</taxon>
    </lineage>
</organism>
<dbReference type="KEGG" id="salh:HMF8227_00920"/>
<protein>
    <recommendedName>
        <fullName evidence="2">diguanylate cyclase</fullName>
        <ecNumber evidence="2">2.7.7.65</ecNumber>
    </recommendedName>
</protein>
<comment type="catalytic activity">
    <reaction evidence="3">
        <text>2 GTP = 3',3'-c-di-GMP + 2 diphosphate</text>
        <dbReference type="Rhea" id="RHEA:24898"/>
        <dbReference type="ChEBI" id="CHEBI:33019"/>
        <dbReference type="ChEBI" id="CHEBI:37565"/>
        <dbReference type="ChEBI" id="CHEBI:58805"/>
        <dbReference type="EC" id="2.7.7.65"/>
    </reaction>
</comment>
<dbReference type="SUPFAM" id="SSF48452">
    <property type="entry name" value="TPR-like"/>
    <property type="match status" value="1"/>
</dbReference>
<evidence type="ECO:0000256" key="3">
    <source>
        <dbReference type="ARBA" id="ARBA00034247"/>
    </source>
</evidence>
<dbReference type="PANTHER" id="PTHR45138:SF9">
    <property type="entry name" value="DIGUANYLATE CYCLASE DGCM-RELATED"/>
    <property type="match status" value="1"/>
</dbReference>
<dbReference type="Gene3D" id="3.30.70.270">
    <property type="match status" value="1"/>
</dbReference>
<dbReference type="CDD" id="cd01949">
    <property type="entry name" value="GGDEF"/>
    <property type="match status" value="1"/>
</dbReference>
<dbReference type="Proteomes" id="UP000245728">
    <property type="component" value="Chromosome"/>
</dbReference>
<evidence type="ECO:0000259" key="5">
    <source>
        <dbReference type="PROSITE" id="PS50887"/>
    </source>
</evidence>
<gene>
    <name evidence="6" type="ORF">HMF8227_00920</name>
</gene>
<dbReference type="FunFam" id="3.30.70.270:FF:000001">
    <property type="entry name" value="Diguanylate cyclase domain protein"/>
    <property type="match status" value="1"/>
</dbReference>
<dbReference type="GO" id="GO:0052621">
    <property type="term" value="F:diguanylate cyclase activity"/>
    <property type="evidence" value="ECO:0007669"/>
    <property type="project" value="UniProtKB-EC"/>
</dbReference>
<keyword evidence="4" id="KW-0812">Transmembrane</keyword>
<name>A0A2S2E184_9ALTE</name>
<dbReference type="AlphaFoldDB" id="A0A2S2E184"/>
<dbReference type="PROSITE" id="PS50887">
    <property type="entry name" value="GGDEF"/>
    <property type="match status" value="1"/>
</dbReference>
<dbReference type="SUPFAM" id="SSF55073">
    <property type="entry name" value="Nucleotide cyclase"/>
    <property type="match status" value="1"/>
</dbReference>
<evidence type="ECO:0000313" key="6">
    <source>
        <dbReference type="EMBL" id="AWL11415.1"/>
    </source>
</evidence>
<dbReference type="InterPro" id="IPR000160">
    <property type="entry name" value="GGDEF_dom"/>
</dbReference>
<evidence type="ECO:0000256" key="1">
    <source>
        <dbReference type="ARBA" id="ARBA00001946"/>
    </source>
</evidence>
<dbReference type="PANTHER" id="PTHR45138">
    <property type="entry name" value="REGULATORY COMPONENTS OF SENSORY TRANSDUCTION SYSTEM"/>
    <property type="match status" value="1"/>
</dbReference>
<dbReference type="EMBL" id="CP029347">
    <property type="protein sequence ID" value="AWL11415.1"/>
    <property type="molecule type" value="Genomic_DNA"/>
</dbReference>
<comment type="cofactor">
    <cofactor evidence="1">
        <name>Mg(2+)</name>
        <dbReference type="ChEBI" id="CHEBI:18420"/>
    </cofactor>
</comment>
<dbReference type="SMART" id="SM00267">
    <property type="entry name" value="GGDEF"/>
    <property type="match status" value="1"/>
</dbReference>
<dbReference type="Gene3D" id="1.25.40.10">
    <property type="entry name" value="Tetratricopeptide repeat domain"/>
    <property type="match status" value="1"/>
</dbReference>